<reference evidence="9 10" key="1">
    <citation type="submission" date="2024-03" db="EMBL/GenBank/DDBJ databases">
        <authorList>
            <person name="Gkanogiannis A."/>
            <person name="Becerra Lopez-Lavalle L."/>
        </authorList>
    </citation>
    <scope>NUCLEOTIDE SEQUENCE [LARGE SCALE GENOMIC DNA]</scope>
</reference>
<dbReference type="Pfam" id="PF00847">
    <property type="entry name" value="AP2"/>
    <property type="match status" value="1"/>
</dbReference>
<evidence type="ECO:0000259" key="8">
    <source>
        <dbReference type="PROSITE" id="PS51032"/>
    </source>
</evidence>
<sequence length="205" mass="22978">MVDRVSKSYRGMRKRQWGKWVSEIHDPILKKQFWIGSFETAEKAARAYDTVAFYFRGSKSRLNFPKAVHTLPSFPANPSIDEIREVARQSVGATAISESGGGGASISGVTELGLVDEEEIISVENNPKVNIEQVWPSQIQSLREWPLYSPELPMLEQYYGKPFFGESQRKKVSVDEETKQCQAKYLLSTPSTIASGDILKKGSTI</sequence>
<gene>
    <name evidence="9" type="ORF">CITCOLO1_LOCUS16758</name>
</gene>
<accession>A0ABP0YY88</accession>
<evidence type="ECO:0000256" key="3">
    <source>
        <dbReference type="ARBA" id="ARBA00023125"/>
    </source>
</evidence>
<evidence type="ECO:0000256" key="5">
    <source>
        <dbReference type="ARBA" id="ARBA00023163"/>
    </source>
</evidence>
<dbReference type="InterPro" id="IPR001471">
    <property type="entry name" value="AP2/ERF_dom"/>
</dbReference>
<dbReference type="PRINTS" id="PR00367">
    <property type="entry name" value="ETHRSPELEMNT"/>
</dbReference>
<keyword evidence="4" id="KW-0010">Activator</keyword>
<evidence type="ECO:0000313" key="9">
    <source>
        <dbReference type="EMBL" id="CAK9324520.1"/>
    </source>
</evidence>
<name>A0ABP0YY88_9ROSI</name>
<dbReference type="Proteomes" id="UP001642487">
    <property type="component" value="Chromosome 6"/>
</dbReference>
<protein>
    <recommendedName>
        <fullName evidence="8">AP2/ERF domain-containing protein</fullName>
    </recommendedName>
</protein>
<proteinExistence type="inferred from homology"/>
<evidence type="ECO:0000313" key="10">
    <source>
        <dbReference type="Proteomes" id="UP001642487"/>
    </source>
</evidence>
<dbReference type="SMART" id="SM00380">
    <property type="entry name" value="AP2"/>
    <property type="match status" value="1"/>
</dbReference>
<dbReference type="InterPro" id="IPR036955">
    <property type="entry name" value="AP2/ERF_dom_sf"/>
</dbReference>
<dbReference type="PANTHER" id="PTHR31985">
    <property type="entry name" value="ETHYLENE-RESPONSIVE TRANSCRIPTION FACTOR ERF042-RELATED"/>
    <property type="match status" value="1"/>
</dbReference>
<evidence type="ECO:0000256" key="4">
    <source>
        <dbReference type="ARBA" id="ARBA00023159"/>
    </source>
</evidence>
<keyword evidence="3" id="KW-0238">DNA-binding</keyword>
<keyword evidence="2" id="KW-0805">Transcription regulation</keyword>
<dbReference type="InterPro" id="IPR051032">
    <property type="entry name" value="AP2/ERF_TF_ERF_subfamily"/>
</dbReference>
<evidence type="ECO:0000256" key="6">
    <source>
        <dbReference type="ARBA" id="ARBA00023242"/>
    </source>
</evidence>
<dbReference type="PROSITE" id="PS51032">
    <property type="entry name" value="AP2_ERF"/>
    <property type="match status" value="1"/>
</dbReference>
<dbReference type="SUPFAM" id="SSF54171">
    <property type="entry name" value="DNA-binding domain"/>
    <property type="match status" value="1"/>
</dbReference>
<evidence type="ECO:0000256" key="2">
    <source>
        <dbReference type="ARBA" id="ARBA00023015"/>
    </source>
</evidence>
<comment type="subcellular location">
    <subcellularLocation>
        <location evidence="1">Nucleus</location>
    </subcellularLocation>
</comment>
<feature type="domain" description="AP2/ERF" evidence="8">
    <location>
        <begin position="8"/>
        <end position="65"/>
    </location>
</feature>
<evidence type="ECO:0000256" key="1">
    <source>
        <dbReference type="ARBA" id="ARBA00004123"/>
    </source>
</evidence>
<organism evidence="9 10">
    <name type="scientific">Citrullus colocynthis</name>
    <name type="common">colocynth</name>
    <dbReference type="NCBI Taxonomy" id="252529"/>
    <lineage>
        <taxon>Eukaryota</taxon>
        <taxon>Viridiplantae</taxon>
        <taxon>Streptophyta</taxon>
        <taxon>Embryophyta</taxon>
        <taxon>Tracheophyta</taxon>
        <taxon>Spermatophyta</taxon>
        <taxon>Magnoliopsida</taxon>
        <taxon>eudicotyledons</taxon>
        <taxon>Gunneridae</taxon>
        <taxon>Pentapetalae</taxon>
        <taxon>rosids</taxon>
        <taxon>fabids</taxon>
        <taxon>Cucurbitales</taxon>
        <taxon>Cucurbitaceae</taxon>
        <taxon>Benincaseae</taxon>
        <taxon>Citrullus</taxon>
    </lineage>
</organism>
<dbReference type="InterPro" id="IPR016177">
    <property type="entry name" value="DNA-bd_dom_sf"/>
</dbReference>
<dbReference type="PANTHER" id="PTHR31985:SF111">
    <property type="entry name" value="ETHYLENE-RESPONSIVE TRANSCRIPTION FACTOR ERF021"/>
    <property type="match status" value="1"/>
</dbReference>
<dbReference type="Gene3D" id="3.30.730.10">
    <property type="entry name" value="AP2/ERF domain"/>
    <property type="match status" value="1"/>
</dbReference>
<keyword evidence="6" id="KW-0539">Nucleus</keyword>
<keyword evidence="10" id="KW-1185">Reference proteome</keyword>
<evidence type="ECO:0000256" key="7">
    <source>
        <dbReference type="ARBA" id="ARBA00024343"/>
    </source>
</evidence>
<keyword evidence="5" id="KW-0804">Transcription</keyword>
<comment type="similarity">
    <text evidence="7">Belongs to the AP2/ERF transcription factor family. ERF subfamily.</text>
</comment>
<dbReference type="CDD" id="cd00018">
    <property type="entry name" value="AP2"/>
    <property type="match status" value="1"/>
</dbReference>
<dbReference type="EMBL" id="OZ021740">
    <property type="protein sequence ID" value="CAK9324520.1"/>
    <property type="molecule type" value="Genomic_DNA"/>
</dbReference>